<protein>
    <submittedName>
        <fullName evidence="1">Uncharacterized protein</fullName>
    </submittedName>
</protein>
<gene>
    <name evidence="1" type="ORF">TrVE_jg12094</name>
</gene>
<sequence length="93" mass="10852">MFVKSKPKMSEVGKDIFRKRRPKKPLEDVTNELEVRGDVLKEGENRPKWSRYDGNVVDERFDNVREKVDTISRSIDDMLNTPLIRRPTPSAPP</sequence>
<comment type="caution">
    <text evidence="1">The sequence shown here is derived from an EMBL/GenBank/DDBJ whole genome shotgun (WGS) entry which is preliminary data.</text>
</comment>
<keyword evidence="2" id="KW-1185">Reference proteome</keyword>
<organism evidence="1 2">
    <name type="scientific">Triparma verrucosa</name>
    <dbReference type="NCBI Taxonomy" id="1606542"/>
    <lineage>
        <taxon>Eukaryota</taxon>
        <taxon>Sar</taxon>
        <taxon>Stramenopiles</taxon>
        <taxon>Ochrophyta</taxon>
        <taxon>Bolidophyceae</taxon>
        <taxon>Parmales</taxon>
        <taxon>Triparmaceae</taxon>
        <taxon>Triparma</taxon>
    </lineage>
</organism>
<dbReference type="EMBL" id="BRXX01000512">
    <property type="protein sequence ID" value="GMI15126.1"/>
    <property type="molecule type" value="Genomic_DNA"/>
</dbReference>
<dbReference type="AlphaFoldDB" id="A0A9W7KXU5"/>
<dbReference type="Proteomes" id="UP001165160">
    <property type="component" value="Unassembled WGS sequence"/>
</dbReference>
<evidence type="ECO:0000313" key="1">
    <source>
        <dbReference type="EMBL" id="GMI15126.1"/>
    </source>
</evidence>
<proteinExistence type="predicted"/>
<reference evidence="2" key="1">
    <citation type="journal article" date="2023" name="Commun. Biol.">
        <title>Genome analysis of Parmales, the sister group of diatoms, reveals the evolutionary specialization of diatoms from phago-mixotrophs to photoautotrophs.</title>
        <authorList>
            <person name="Ban H."/>
            <person name="Sato S."/>
            <person name="Yoshikawa S."/>
            <person name="Yamada K."/>
            <person name="Nakamura Y."/>
            <person name="Ichinomiya M."/>
            <person name="Sato N."/>
            <person name="Blanc-Mathieu R."/>
            <person name="Endo H."/>
            <person name="Kuwata A."/>
            <person name="Ogata H."/>
        </authorList>
    </citation>
    <scope>NUCLEOTIDE SEQUENCE [LARGE SCALE GENOMIC DNA]</scope>
    <source>
        <strain evidence="2">NIES 3699</strain>
    </source>
</reference>
<accession>A0A9W7KXU5</accession>
<name>A0A9W7KXU5_9STRA</name>
<evidence type="ECO:0000313" key="2">
    <source>
        <dbReference type="Proteomes" id="UP001165160"/>
    </source>
</evidence>